<feature type="signal peptide" evidence="2">
    <location>
        <begin position="1"/>
        <end position="23"/>
    </location>
</feature>
<dbReference type="EMBL" id="QJJM01000008">
    <property type="protein sequence ID" value="PXW74555.1"/>
    <property type="molecule type" value="Genomic_DNA"/>
</dbReference>
<dbReference type="InterPro" id="IPR007348">
    <property type="entry name" value="CopC_dom"/>
</dbReference>
<keyword evidence="5" id="KW-1185">Reference proteome</keyword>
<dbReference type="GO" id="GO:0046688">
    <property type="term" value="P:response to copper ion"/>
    <property type="evidence" value="ECO:0007669"/>
    <property type="project" value="InterPro"/>
</dbReference>
<gene>
    <name evidence="4" type="ORF">C7451_108219</name>
</gene>
<evidence type="ECO:0000259" key="3">
    <source>
        <dbReference type="Pfam" id="PF04234"/>
    </source>
</evidence>
<name>A0A2V3V2U8_9SPHN</name>
<dbReference type="Pfam" id="PF04234">
    <property type="entry name" value="CopC"/>
    <property type="match status" value="1"/>
</dbReference>
<accession>A0A2V3V2U8</accession>
<dbReference type="AlphaFoldDB" id="A0A2V3V2U8"/>
<proteinExistence type="predicted"/>
<dbReference type="Gene3D" id="2.60.40.1220">
    <property type="match status" value="1"/>
</dbReference>
<sequence>MTRNFLTTVVAIVAALIAVPAAAQSVNVIKSFPAEEEVLIEQPLTAVRLEFDKPVELVLLSIYDPSNEEISVYPPDGDASQGTAPAKVFELPLPAALTEVGEYRLSYLVTGKSVESLNGLIYFKLQGKYPPAQFEWQVPYNGAIRSEPLTEVVMNLDQVVTMQSLDLVRMVEVDDGVSVKTVMETIATIVGADTPVTGELTGQKFKFPVDPSLTPPGKYGVKYSFTVSHPDGSVSETTRTDKFTVSAPGE</sequence>
<dbReference type="Proteomes" id="UP000248014">
    <property type="component" value="Unassembled WGS sequence"/>
</dbReference>
<comment type="caution">
    <text evidence="4">The sequence shown here is derived from an EMBL/GenBank/DDBJ whole genome shotgun (WGS) entry which is preliminary data.</text>
</comment>
<feature type="domain" description="CopC" evidence="3">
    <location>
        <begin position="28"/>
        <end position="124"/>
    </location>
</feature>
<dbReference type="GO" id="GO:0005507">
    <property type="term" value="F:copper ion binding"/>
    <property type="evidence" value="ECO:0007669"/>
    <property type="project" value="InterPro"/>
</dbReference>
<keyword evidence="1 2" id="KW-0732">Signal</keyword>
<evidence type="ECO:0000256" key="1">
    <source>
        <dbReference type="ARBA" id="ARBA00022729"/>
    </source>
</evidence>
<feature type="chain" id="PRO_5016055256" evidence="2">
    <location>
        <begin position="24"/>
        <end position="250"/>
    </location>
</feature>
<dbReference type="RefSeq" id="WP_167398523.1">
    <property type="nucleotide sequence ID" value="NZ_QJJM01000008.1"/>
</dbReference>
<organism evidence="4 5">
    <name type="scientific">Blastomonas natatoria</name>
    <dbReference type="NCBI Taxonomy" id="34015"/>
    <lineage>
        <taxon>Bacteria</taxon>
        <taxon>Pseudomonadati</taxon>
        <taxon>Pseudomonadota</taxon>
        <taxon>Alphaproteobacteria</taxon>
        <taxon>Sphingomonadales</taxon>
        <taxon>Sphingomonadaceae</taxon>
        <taxon>Blastomonas</taxon>
    </lineage>
</organism>
<protein>
    <submittedName>
        <fullName evidence="4">Methionine-rich copper-binding protein CopC</fullName>
    </submittedName>
</protein>
<evidence type="ECO:0000313" key="5">
    <source>
        <dbReference type="Proteomes" id="UP000248014"/>
    </source>
</evidence>
<reference evidence="4 5" key="1">
    <citation type="submission" date="2018-05" db="EMBL/GenBank/DDBJ databases">
        <title>Genomic Encyclopedia of Type Strains, Phase IV (KMG-IV): sequencing the most valuable type-strain genomes for metagenomic binning, comparative biology and taxonomic classification.</title>
        <authorList>
            <person name="Goeker M."/>
        </authorList>
    </citation>
    <scope>NUCLEOTIDE SEQUENCE [LARGE SCALE GENOMIC DNA]</scope>
    <source>
        <strain evidence="4 5">DSM 3183</strain>
    </source>
</reference>
<dbReference type="GO" id="GO:0042597">
    <property type="term" value="C:periplasmic space"/>
    <property type="evidence" value="ECO:0007669"/>
    <property type="project" value="InterPro"/>
</dbReference>
<evidence type="ECO:0000313" key="4">
    <source>
        <dbReference type="EMBL" id="PXW74555.1"/>
    </source>
</evidence>
<evidence type="ECO:0000256" key="2">
    <source>
        <dbReference type="SAM" id="SignalP"/>
    </source>
</evidence>
<dbReference type="InterPro" id="IPR014755">
    <property type="entry name" value="Cu-Rt/internalin_Ig-like"/>
</dbReference>